<evidence type="ECO:0000313" key="3">
    <source>
        <dbReference type="EMBL" id="KAF7295745.1"/>
    </source>
</evidence>
<feature type="transmembrane region" description="Helical" evidence="2">
    <location>
        <begin position="383"/>
        <end position="400"/>
    </location>
</feature>
<keyword evidence="4" id="KW-1185">Reference proteome</keyword>
<feature type="compositionally biased region" description="Low complexity" evidence="1">
    <location>
        <begin position="70"/>
        <end position="84"/>
    </location>
</feature>
<keyword evidence="2" id="KW-1133">Transmembrane helix</keyword>
<evidence type="ECO:0000313" key="4">
    <source>
        <dbReference type="Proteomes" id="UP000613580"/>
    </source>
</evidence>
<gene>
    <name evidence="3" type="ORF">HMN09_01116800</name>
</gene>
<keyword evidence="2" id="KW-0812">Transmembrane</keyword>
<sequence>MGRVSGETGAESAGKRPSSWSEVKSERRKKGFRGSQDYGDDDTMKTSLCTLPVWRTGRGCHQRTQACARSPSGDSDSQGSDVSASLSSHPAKCCAYAASADFVMPPFSACDNDDTFCSASALDRQQTAPTHWHPRRSSTEDPGERRCGRRRSDIIHGEKLEEWATWSRIRGTGRVGRARRRSRSAGFVVLGRKMVHNDAHPLSTTRGGRRHTSSLLPLRKIPFAFSYEGPTVERPTLSSTWTPARVLRMATSIANPGPAAEILDWPGLLQLWKNKSPAQALPTYVPTYVPAPHAGVEPPAHPASRRRRRLQYALFTTLTLLLCILVLRWLSTIGAAGAGVDSNLVKNATALEAPHAAAAAPAPSKEDASAGASFIQSLETSTILELAGISGFIGNVLFVLSGRNKKMEYLLQLAPAVVV</sequence>
<evidence type="ECO:0000256" key="2">
    <source>
        <dbReference type="SAM" id="Phobius"/>
    </source>
</evidence>
<protein>
    <submittedName>
        <fullName evidence="3">Uncharacterized protein</fullName>
    </submittedName>
</protein>
<feature type="region of interest" description="Disordered" evidence="1">
    <location>
        <begin position="125"/>
        <end position="152"/>
    </location>
</feature>
<keyword evidence="2" id="KW-0472">Membrane</keyword>
<dbReference type="EMBL" id="JACAZE010000018">
    <property type="protein sequence ID" value="KAF7295745.1"/>
    <property type="molecule type" value="Genomic_DNA"/>
</dbReference>
<feature type="compositionally biased region" description="Basic and acidic residues" evidence="1">
    <location>
        <begin position="137"/>
        <end position="152"/>
    </location>
</feature>
<comment type="caution">
    <text evidence="3">The sequence shown here is derived from an EMBL/GenBank/DDBJ whole genome shotgun (WGS) entry which is preliminary data.</text>
</comment>
<accession>A0A8H6SA21</accession>
<organism evidence="3 4">
    <name type="scientific">Mycena chlorophos</name>
    <name type="common">Agaric fungus</name>
    <name type="synonym">Agaricus chlorophos</name>
    <dbReference type="NCBI Taxonomy" id="658473"/>
    <lineage>
        <taxon>Eukaryota</taxon>
        <taxon>Fungi</taxon>
        <taxon>Dikarya</taxon>
        <taxon>Basidiomycota</taxon>
        <taxon>Agaricomycotina</taxon>
        <taxon>Agaricomycetes</taxon>
        <taxon>Agaricomycetidae</taxon>
        <taxon>Agaricales</taxon>
        <taxon>Marasmiineae</taxon>
        <taxon>Mycenaceae</taxon>
        <taxon>Mycena</taxon>
    </lineage>
</organism>
<evidence type="ECO:0000256" key="1">
    <source>
        <dbReference type="SAM" id="MobiDB-lite"/>
    </source>
</evidence>
<dbReference type="AlphaFoldDB" id="A0A8H6SA21"/>
<reference evidence="3" key="1">
    <citation type="submission" date="2020-05" db="EMBL/GenBank/DDBJ databases">
        <title>Mycena genomes resolve the evolution of fungal bioluminescence.</title>
        <authorList>
            <person name="Tsai I.J."/>
        </authorList>
    </citation>
    <scope>NUCLEOTIDE SEQUENCE</scope>
    <source>
        <strain evidence="3">110903Hualien_Pintung</strain>
    </source>
</reference>
<name>A0A8H6SA21_MYCCL</name>
<dbReference type="Proteomes" id="UP000613580">
    <property type="component" value="Unassembled WGS sequence"/>
</dbReference>
<feature type="region of interest" description="Disordered" evidence="1">
    <location>
        <begin position="1"/>
        <end position="43"/>
    </location>
</feature>
<feature type="transmembrane region" description="Helical" evidence="2">
    <location>
        <begin position="312"/>
        <end position="330"/>
    </location>
</feature>
<proteinExistence type="predicted"/>
<feature type="region of interest" description="Disordered" evidence="1">
    <location>
        <begin position="65"/>
        <end position="84"/>
    </location>
</feature>